<feature type="transmembrane region" description="Helical" evidence="1">
    <location>
        <begin position="116"/>
        <end position="137"/>
    </location>
</feature>
<organism evidence="3 4">
    <name type="scientific">Alloprevotella rava</name>
    <dbReference type="NCBI Taxonomy" id="671218"/>
    <lineage>
        <taxon>Bacteria</taxon>
        <taxon>Pseudomonadati</taxon>
        <taxon>Bacteroidota</taxon>
        <taxon>Bacteroidia</taxon>
        <taxon>Bacteroidales</taxon>
        <taxon>Prevotellaceae</taxon>
        <taxon>Alloprevotella</taxon>
    </lineage>
</organism>
<keyword evidence="1" id="KW-0812">Transmembrane</keyword>
<dbReference type="GO" id="GO:0006508">
    <property type="term" value="P:proteolysis"/>
    <property type="evidence" value="ECO:0007669"/>
    <property type="project" value="UniProtKB-KW"/>
</dbReference>
<keyword evidence="1" id="KW-0472">Membrane</keyword>
<gene>
    <name evidence="3" type="ORF">FHS60_000777</name>
</gene>
<dbReference type="SMART" id="SM00850">
    <property type="entry name" value="LytTR"/>
    <property type="match status" value="1"/>
</dbReference>
<comment type="caution">
    <text evidence="3">The sequence shown here is derived from an EMBL/GenBank/DDBJ whole genome shotgun (WGS) entry which is preliminary data.</text>
</comment>
<keyword evidence="3" id="KW-0378">Hydrolase</keyword>
<evidence type="ECO:0000256" key="1">
    <source>
        <dbReference type="SAM" id="Phobius"/>
    </source>
</evidence>
<evidence type="ECO:0000259" key="2">
    <source>
        <dbReference type="PROSITE" id="PS50930"/>
    </source>
</evidence>
<name>A0A7W5UVH5_9BACT</name>
<feature type="transmembrane region" description="Helical" evidence="1">
    <location>
        <begin position="43"/>
        <end position="65"/>
    </location>
</feature>
<dbReference type="RefSeq" id="WP_183695185.1">
    <property type="nucleotide sequence ID" value="NZ_JACICA010000003.1"/>
</dbReference>
<dbReference type="InterPro" id="IPR007492">
    <property type="entry name" value="LytTR_DNA-bd_dom"/>
</dbReference>
<dbReference type="PROSITE" id="PS50930">
    <property type="entry name" value="HTH_LYTTR"/>
    <property type="match status" value="1"/>
</dbReference>
<reference evidence="3 4" key="1">
    <citation type="submission" date="2020-08" db="EMBL/GenBank/DDBJ databases">
        <title>Genomic Encyclopedia of Type Strains, Phase IV (KMG-IV): sequencing the most valuable type-strain genomes for metagenomic binning, comparative biology and taxonomic classification.</title>
        <authorList>
            <person name="Goeker M."/>
        </authorList>
    </citation>
    <scope>NUCLEOTIDE SEQUENCE [LARGE SCALE GENOMIC DNA]</scope>
    <source>
        <strain evidence="3 4">DSM 22548</strain>
    </source>
</reference>
<feature type="transmembrane region" description="Helical" evidence="1">
    <location>
        <begin position="77"/>
        <end position="104"/>
    </location>
</feature>
<keyword evidence="3" id="KW-0645">Protease</keyword>
<dbReference type="GO" id="GO:0000156">
    <property type="term" value="F:phosphorelay response regulator activity"/>
    <property type="evidence" value="ECO:0007669"/>
    <property type="project" value="InterPro"/>
</dbReference>
<dbReference type="GO" id="GO:0003677">
    <property type="term" value="F:DNA binding"/>
    <property type="evidence" value="ECO:0007669"/>
    <property type="project" value="InterPro"/>
</dbReference>
<evidence type="ECO:0000313" key="4">
    <source>
        <dbReference type="Proteomes" id="UP000541425"/>
    </source>
</evidence>
<sequence length="269" mass="30705">MILRRKYPFKESTWKEQLLYAFIVFLILYLLRPFGLAAAKSNILLPCLASGLITFLLELVHTSVARQVMKRKTKWTILDASIATILLVVFIGVGNFAFWSFYFGASLLNFSLLFSFLYWTFIIGLFITFISIGISYNRLLRTELASMLNKTAEQQTDIRVSIRDAAVRGQALELPINDFLFAESIRNDIVVHYKRQDTVATQTFRLTIAELMQQLPYDNVFQCHRSFVVNLNNITNAKGNSNGYVLTLSPAQEAVPVSRSYVAKLKTFL</sequence>
<accession>A0A7W5UVH5</accession>
<feature type="domain" description="HTH LytTR-type" evidence="2">
    <location>
        <begin position="174"/>
        <end position="269"/>
    </location>
</feature>
<dbReference type="InterPro" id="IPR046947">
    <property type="entry name" value="LytR-like"/>
</dbReference>
<dbReference type="GO" id="GO:0008233">
    <property type="term" value="F:peptidase activity"/>
    <property type="evidence" value="ECO:0007669"/>
    <property type="project" value="UniProtKB-KW"/>
</dbReference>
<evidence type="ECO:0000313" key="3">
    <source>
        <dbReference type="EMBL" id="MBB3702319.1"/>
    </source>
</evidence>
<dbReference type="EMBL" id="JACICA010000003">
    <property type="protein sequence ID" value="MBB3702319.1"/>
    <property type="molecule type" value="Genomic_DNA"/>
</dbReference>
<dbReference type="Pfam" id="PF04397">
    <property type="entry name" value="LytTR"/>
    <property type="match status" value="1"/>
</dbReference>
<keyword evidence="1" id="KW-1133">Transmembrane helix</keyword>
<dbReference type="Gene3D" id="2.40.50.1020">
    <property type="entry name" value="LytTr DNA-binding domain"/>
    <property type="match status" value="1"/>
</dbReference>
<dbReference type="PANTHER" id="PTHR37299">
    <property type="entry name" value="TRANSCRIPTIONAL REGULATOR-RELATED"/>
    <property type="match status" value="1"/>
</dbReference>
<protein>
    <submittedName>
        <fullName evidence="3">Membrane protein implicated in regulation of membrane protease activity</fullName>
    </submittedName>
</protein>
<dbReference type="PANTHER" id="PTHR37299:SF1">
    <property type="entry name" value="STAGE 0 SPORULATION PROTEIN A HOMOLOG"/>
    <property type="match status" value="1"/>
</dbReference>
<proteinExistence type="predicted"/>
<dbReference type="AlphaFoldDB" id="A0A7W5UVH5"/>
<dbReference type="Proteomes" id="UP000541425">
    <property type="component" value="Unassembled WGS sequence"/>
</dbReference>
<feature type="transmembrane region" description="Helical" evidence="1">
    <location>
        <begin position="18"/>
        <end position="37"/>
    </location>
</feature>